<dbReference type="HOGENOM" id="CLU_468518_0_0_1"/>
<sequence>MDVTIANTLSSTDSFSSSKERKKNGGWAQAPIFLRAKPSKALQHAVAKIDFEEDMAGMSTTPIKSPFLPPPIPGLQATLNGSQSPGVVTTLLSSSRENLQGSGSRKSISTKRTSKELLTYITRQPIKRKVVSARPEELESEEELDTDMEMDVTVVQQTSGHTDEETEVASHGERKADSSSPPRALSPISDLTTPPPSDEEDAYLLATSNSTYASTLKQKATLSATFKSRLAAFTEIPLADLVSAEAPWTHPLMTSWELEKPLPSTKGYLIITKSQSSPATHSNADSTGGGSTKAKTSPWETHEEPKPPKSKSAKAKSKAPAPSEVGHATPVVLRMCGYPNPSNPFETCASFSGGEVESRRHRMKHLYMEWLRQKLGQNDNMVFARFDATFGQCERCGKIFTRGFAYGRHMRERTNCGQLTPAEFTDPNLQHMRFMTELRKAEKWEHFTPTPVPRPMDALVLKSRANNKVAEIVKVIDSYDDRYDIVACKNGTDYEIKFFTPEEDGGTKWYTPMGRPAYMKGSNRHDGAGDGPPSPAREHKVSESSPILQKPRATTNVPRKRGRPRKNPIPKDEDVDMLYNEA</sequence>
<evidence type="ECO:0000313" key="5">
    <source>
        <dbReference type="Proteomes" id="UP000030653"/>
    </source>
</evidence>
<dbReference type="AlphaFoldDB" id="M5FV50"/>
<dbReference type="InterPro" id="IPR013087">
    <property type="entry name" value="Znf_C2H2_type"/>
</dbReference>
<dbReference type="OrthoDB" id="3360212at2759"/>
<keyword evidence="1" id="KW-0479">Metal-binding</keyword>
<feature type="compositionally biased region" description="Basic residues" evidence="2">
    <location>
        <begin position="558"/>
        <end position="568"/>
    </location>
</feature>
<protein>
    <recommendedName>
        <fullName evidence="3">C2H2-type domain-containing protein</fullName>
    </recommendedName>
</protein>
<name>M5FV50_DACPD</name>
<dbReference type="Proteomes" id="UP000030653">
    <property type="component" value="Unassembled WGS sequence"/>
</dbReference>
<feature type="region of interest" description="Disordered" evidence="2">
    <location>
        <begin position="517"/>
        <end position="582"/>
    </location>
</feature>
<keyword evidence="1" id="KW-0862">Zinc</keyword>
<feature type="region of interest" description="Disordered" evidence="2">
    <location>
        <begin position="1"/>
        <end position="26"/>
    </location>
</feature>
<keyword evidence="5" id="KW-1185">Reference proteome</keyword>
<feature type="region of interest" description="Disordered" evidence="2">
    <location>
        <begin position="274"/>
        <end position="326"/>
    </location>
</feature>
<accession>M5FV50</accession>
<dbReference type="EMBL" id="JH795868">
    <property type="protein sequence ID" value="EJU00134.1"/>
    <property type="molecule type" value="Genomic_DNA"/>
</dbReference>
<keyword evidence="1" id="KW-0863">Zinc-finger</keyword>
<evidence type="ECO:0000313" key="4">
    <source>
        <dbReference type="EMBL" id="EJU00134.1"/>
    </source>
</evidence>
<proteinExistence type="predicted"/>
<evidence type="ECO:0000256" key="1">
    <source>
        <dbReference type="PROSITE-ProRule" id="PRU00042"/>
    </source>
</evidence>
<feature type="compositionally biased region" description="Basic residues" evidence="2">
    <location>
        <begin position="308"/>
        <end position="317"/>
    </location>
</feature>
<reference evidence="4 5" key="1">
    <citation type="journal article" date="2012" name="Science">
        <title>The Paleozoic origin of enzymatic lignin decomposition reconstructed from 31 fungal genomes.</title>
        <authorList>
            <person name="Floudas D."/>
            <person name="Binder M."/>
            <person name="Riley R."/>
            <person name="Barry K."/>
            <person name="Blanchette R.A."/>
            <person name="Henrissat B."/>
            <person name="Martinez A.T."/>
            <person name="Otillar R."/>
            <person name="Spatafora J.W."/>
            <person name="Yadav J.S."/>
            <person name="Aerts A."/>
            <person name="Benoit I."/>
            <person name="Boyd A."/>
            <person name="Carlson A."/>
            <person name="Copeland A."/>
            <person name="Coutinho P.M."/>
            <person name="de Vries R.P."/>
            <person name="Ferreira P."/>
            <person name="Findley K."/>
            <person name="Foster B."/>
            <person name="Gaskell J."/>
            <person name="Glotzer D."/>
            <person name="Gorecki P."/>
            <person name="Heitman J."/>
            <person name="Hesse C."/>
            <person name="Hori C."/>
            <person name="Igarashi K."/>
            <person name="Jurgens J.A."/>
            <person name="Kallen N."/>
            <person name="Kersten P."/>
            <person name="Kohler A."/>
            <person name="Kuees U."/>
            <person name="Kumar T.K.A."/>
            <person name="Kuo A."/>
            <person name="LaButti K."/>
            <person name="Larrondo L.F."/>
            <person name="Lindquist E."/>
            <person name="Ling A."/>
            <person name="Lombard V."/>
            <person name="Lucas S."/>
            <person name="Lundell T."/>
            <person name="Martin R."/>
            <person name="McLaughlin D.J."/>
            <person name="Morgenstern I."/>
            <person name="Morin E."/>
            <person name="Murat C."/>
            <person name="Nagy L.G."/>
            <person name="Nolan M."/>
            <person name="Ohm R.A."/>
            <person name="Patyshakuliyeva A."/>
            <person name="Rokas A."/>
            <person name="Ruiz-Duenas F.J."/>
            <person name="Sabat G."/>
            <person name="Salamov A."/>
            <person name="Samejima M."/>
            <person name="Schmutz J."/>
            <person name="Slot J.C."/>
            <person name="St John F."/>
            <person name="Stenlid J."/>
            <person name="Sun H."/>
            <person name="Sun S."/>
            <person name="Syed K."/>
            <person name="Tsang A."/>
            <person name="Wiebenga A."/>
            <person name="Young D."/>
            <person name="Pisabarro A."/>
            <person name="Eastwood D.C."/>
            <person name="Martin F."/>
            <person name="Cullen D."/>
            <person name="Grigoriev I.V."/>
            <person name="Hibbett D.S."/>
        </authorList>
    </citation>
    <scope>NUCLEOTIDE SEQUENCE [LARGE SCALE GENOMIC DNA]</scope>
    <source>
        <strain evidence="4 5">DJM-731 SS1</strain>
    </source>
</reference>
<dbReference type="RefSeq" id="XP_040627031.1">
    <property type="nucleotide sequence ID" value="XM_040770437.1"/>
</dbReference>
<feature type="domain" description="C2H2-type" evidence="3">
    <location>
        <begin position="391"/>
        <end position="420"/>
    </location>
</feature>
<organism evidence="4 5">
    <name type="scientific">Dacryopinax primogenitus (strain DJM 731)</name>
    <name type="common">Brown rot fungus</name>
    <dbReference type="NCBI Taxonomy" id="1858805"/>
    <lineage>
        <taxon>Eukaryota</taxon>
        <taxon>Fungi</taxon>
        <taxon>Dikarya</taxon>
        <taxon>Basidiomycota</taxon>
        <taxon>Agaricomycotina</taxon>
        <taxon>Dacrymycetes</taxon>
        <taxon>Dacrymycetales</taxon>
        <taxon>Dacrymycetaceae</taxon>
        <taxon>Dacryopinax</taxon>
    </lineage>
</organism>
<evidence type="ECO:0000256" key="2">
    <source>
        <dbReference type="SAM" id="MobiDB-lite"/>
    </source>
</evidence>
<feature type="compositionally biased region" description="Polar residues" evidence="2">
    <location>
        <begin position="543"/>
        <end position="557"/>
    </location>
</feature>
<dbReference type="GeneID" id="63685499"/>
<feature type="compositionally biased region" description="Basic and acidic residues" evidence="2">
    <location>
        <begin position="168"/>
        <end position="177"/>
    </location>
</feature>
<gene>
    <name evidence="4" type="ORF">DACRYDRAFT_117697</name>
</gene>
<dbReference type="GO" id="GO:0008270">
    <property type="term" value="F:zinc ion binding"/>
    <property type="evidence" value="ECO:0007669"/>
    <property type="project" value="UniProtKB-KW"/>
</dbReference>
<dbReference type="PROSITE" id="PS50157">
    <property type="entry name" value="ZINC_FINGER_C2H2_2"/>
    <property type="match status" value="1"/>
</dbReference>
<evidence type="ECO:0000259" key="3">
    <source>
        <dbReference type="PROSITE" id="PS50157"/>
    </source>
</evidence>
<feature type="compositionally biased region" description="Polar residues" evidence="2">
    <location>
        <begin position="274"/>
        <end position="286"/>
    </location>
</feature>
<feature type="region of interest" description="Disordered" evidence="2">
    <location>
        <begin position="156"/>
        <end position="200"/>
    </location>
</feature>